<dbReference type="InterPro" id="IPR006102">
    <property type="entry name" value="Ig-like_GH2"/>
</dbReference>
<evidence type="ECO:0000259" key="5">
    <source>
        <dbReference type="Pfam" id="PF00703"/>
    </source>
</evidence>
<dbReference type="SUPFAM" id="SSF51445">
    <property type="entry name" value="(Trans)glycosidases"/>
    <property type="match status" value="1"/>
</dbReference>
<feature type="domain" description="Glycoside hydrolase family 2 catalytic" evidence="6">
    <location>
        <begin position="327"/>
        <end position="505"/>
    </location>
</feature>
<dbReference type="AlphaFoldDB" id="A0AAN3ACF9"/>
<dbReference type="Pfam" id="PF02837">
    <property type="entry name" value="Glyco_hydro_2_N"/>
    <property type="match status" value="1"/>
</dbReference>
<feature type="domain" description="Glycoside hydrolase family 2 immunoglobulin-like beta-sandwich" evidence="5">
    <location>
        <begin position="208"/>
        <end position="317"/>
    </location>
</feature>
<evidence type="ECO:0000256" key="1">
    <source>
        <dbReference type="ARBA" id="ARBA00007401"/>
    </source>
</evidence>
<proteinExistence type="inferred from homology"/>
<keyword evidence="2 10" id="KW-0378">Hydrolase</keyword>
<dbReference type="InterPro" id="IPR048229">
    <property type="entry name" value="GalB-like"/>
</dbReference>
<dbReference type="InterPro" id="IPR040605">
    <property type="entry name" value="Glyco_hydro2_dom5"/>
</dbReference>
<reference evidence="11" key="2">
    <citation type="submission" date="2007-04" db="EMBL/GenBank/DDBJ databases">
        <title>Draft genome sequence of Bacteroides ovatus (ATCC 8483).</title>
        <authorList>
            <person name="Sudarsanam P."/>
            <person name="Ley R."/>
            <person name="Guruge J."/>
            <person name="Turnbaugh P.J."/>
            <person name="Mahowald M."/>
            <person name="Liep D."/>
            <person name="Gordon J."/>
        </authorList>
    </citation>
    <scope>NUCLEOTIDE SEQUENCE [LARGE SCALE GENOMIC DNA]</scope>
    <source>
        <strain evidence="11">ATCC 8483 / DSM 1896 / JCM 5824 / BCRC 10623 / CCUG 4943 / NCTC 11153</strain>
    </source>
</reference>
<dbReference type="InterPro" id="IPR008979">
    <property type="entry name" value="Galactose-bd-like_sf"/>
</dbReference>
<dbReference type="SUPFAM" id="SSF49785">
    <property type="entry name" value="Galactose-binding domain-like"/>
    <property type="match status" value="1"/>
</dbReference>
<dbReference type="GeneID" id="29455779"/>
<evidence type="ECO:0000259" key="8">
    <source>
        <dbReference type="Pfam" id="PF16355"/>
    </source>
</evidence>
<dbReference type="GO" id="GO:0004553">
    <property type="term" value="F:hydrolase activity, hydrolyzing O-glycosyl compounds"/>
    <property type="evidence" value="ECO:0007669"/>
    <property type="project" value="InterPro"/>
</dbReference>
<dbReference type="SUPFAM" id="SSF49373">
    <property type="entry name" value="Invasin/intimin cell-adhesion fragments"/>
    <property type="match status" value="1"/>
</dbReference>
<dbReference type="NCBIfam" id="NF041463">
    <property type="entry name" value="GalB"/>
    <property type="match status" value="1"/>
</dbReference>
<evidence type="ECO:0000313" key="11">
    <source>
        <dbReference type="Proteomes" id="UP000005475"/>
    </source>
</evidence>
<dbReference type="InterPro" id="IPR023232">
    <property type="entry name" value="Glyco_hydro_2_AS"/>
</dbReference>
<dbReference type="InterPro" id="IPR006101">
    <property type="entry name" value="Glyco_hydro_2"/>
</dbReference>
<feature type="chain" id="PRO_5042904245" evidence="4">
    <location>
        <begin position="25"/>
        <end position="854"/>
    </location>
</feature>
<dbReference type="PANTHER" id="PTHR42732">
    <property type="entry name" value="BETA-GALACTOSIDASE"/>
    <property type="match status" value="1"/>
</dbReference>
<comment type="caution">
    <text evidence="10">The sequence shown here is derived from an EMBL/GenBank/DDBJ whole genome shotgun (WGS) entry which is preliminary data.</text>
</comment>
<dbReference type="InterPro" id="IPR036156">
    <property type="entry name" value="Beta-gal/glucu_dom_sf"/>
</dbReference>
<dbReference type="PROSITE" id="PS00608">
    <property type="entry name" value="GLYCOSYL_HYDROL_F2_2"/>
    <property type="match status" value="1"/>
</dbReference>
<dbReference type="EMBL" id="AAXF02000033">
    <property type="protein sequence ID" value="EDO13876.1"/>
    <property type="molecule type" value="Genomic_DNA"/>
</dbReference>
<dbReference type="InterPro" id="IPR006104">
    <property type="entry name" value="Glyco_hydro_2_N"/>
</dbReference>
<protein>
    <submittedName>
        <fullName evidence="10">Glycosyl hydrolase family 2, sugar binding domain protein</fullName>
    </submittedName>
</protein>
<dbReference type="InterPro" id="IPR013783">
    <property type="entry name" value="Ig-like_fold"/>
</dbReference>
<evidence type="ECO:0000259" key="7">
    <source>
        <dbReference type="Pfam" id="PF02837"/>
    </source>
</evidence>
<evidence type="ECO:0000259" key="9">
    <source>
        <dbReference type="Pfam" id="PF18565"/>
    </source>
</evidence>
<evidence type="ECO:0000256" key="4">
    <source>
        <dbReference type="SAM" id="SignalP"/>
    </source>
</evidence>
<evidence type="ECO:0000259" key="6">
    <source>
        <dbReference type="Pfam" id="PF02836"/>
    </source>
</evidence>
<dbReference type="InterPro" id="IPR032311">
    <property type="entry name" value="DUF4982"/>
</dbReference>
<dbReference type="Pfam" id="PF16355">
    <property type="entry name" value="DUF4982"/>
    <property type="match status" value="1"/>
</dbReference>
<feature type="signal peptide" evidence="4">
    <location>
        <begin position="1"/>
        <end position="24"/>
    </location>
</feature>
<dbReference type="Gene3D" id="2.60.120.260">
    <property type="entry name" value="Galactose-binding domain-like"/>
    <property type="match status" value="1"/>
</dbReference>
<evidence type="ECO:0000313" key="10">
    <source>
        <dbReference type="EMBL" id="EDO13876.1"/>
    </source>
</evidence>
<dbReference type="Pfam" id="PF02836">
    <property type="entry name" value="Glyco_hydro_2_C"/>
    <property type="match status" value="1"/>
</dbReference>
<feature type="domain" description="Glycosyl hydrolases family 2 sugar binding" evidence="7">
    <location>
        <begin position="102"/>
        <end position="197"/>
    </location>
</feature>
<gene>
    <name evidence="10" type="ORF">BACOVA_00501</name>
</gene>
<dbReference type="InterPro" id="IPR051913">
    <property type="entry name" value="GH2_Domain-Containing"/>
</dbReference>
<dbReference type="RefSeq" id="WP_004297819.1">
    <property type="nucleotide sequence ID" value="NZ_DS264574.1"/>
</dbReference>
<dbReference type="InterPro" id="IPR008964">
    <property type="entry name" value="Invasin/intimin_cell_adhesion"/>
</dbReference>
<dbReference type="Gene3D" id="3.20.20.80">
    <property type="entry name" value="Glycosidases"/>
    <property type="match status" value="1"/>
</dbReference>
<evidence type="ECO:0000256" key="3">
    <source>
        <dbReference type="ARBA" id="ARBA00023295"/>
    </source>
</evidence>
<feature type="domain" description="Glycoside hydrolase family 2" evidence="9">
    <location>
        <begin position="746"/>
        <end position="848"/>
    </location>
</feature>
<dbReference type="PRINTS" id="PR00132">
    <property type="entry name" value="GLHYDRLASE2"/>
</dbReference>
<dbReference type="GO" id="GO:0005975">
    <property type="term" value="P:carbohydrate metabolic process"/>
    <property type="evidence" value="ECO:0007669"/>
    <property type="project" value="InterPro"/>
</dbReference>
<evidence type="ECO:0000256" key="2">
    <source>
        <dbReference type="ARBA" id="ARBA00022801"/>
    </source>
</evidence>
<dbReference type="PANTHER" id="PTHR42732:SF1">
    <property type="entry name" value="BETA-MANNOSIDASE"/>
    <property type="match status" value="1"/>
</dbReference>
<name>A0AAN3ACF9_BACO1</name>
<keyword evidence="4" id="KW-0732">Signal</keyword>
<dbReference type="Gene3D" id="2.60.40.10">
    <property type="entry name" value="Immunoglobulins"/>
    <property type="match status" value="3"/>
</dbReference>
<dbReference type="InterPro" id="IPR017853">
    <property type="entry name" value="GH"/>
</dbReference>
<dbReference type="Proteomes" id="UP000005475">
    <property type="component" value="Unassembled WGS sequence"/>
</dbReference>
<dbReference type="InterPro" id="IPR006103">
    <property type="entry name" value="Glyco_hydro_2_cat"/>
</dbReference>
<dbReference type="Pfam" id="PF00703">
    <property type="entry name" value="Glyco_hydro_2"/>
    <property type="match status" value="1"/>
</dbReference>
<feature type="domain" description="DUF4982" evidence="8">
    <location>
        <begin position="673"/>
        <end position="733"/>
    </location>
</feature>
<accession>A0AAN3ACF9</accession>
<organism evidence="10 11">
    <name type="scientific">Bacteroides ovatus (strain ATCC 8483 / DSM 1896 / JCM 5824 / BCRC 10623 / CCUG 4943 / NCTC 11153)</name>
    <dbReference type="NCBI Taxonomy" id="411476"/>
    <lineage>
        <taxon>Bacteria</taxon>
        <taxon>Pseudomonadati</taxon>
        <taxon>Bacteroidota</taxon>
        <taxon>Bacteroidia</taxon>
        <taxon>Bacteroidales</taxon>
        <taxon>Bacteroidaceae</taxon>
        <taxon>Bacteroides</taxon>
    </lineage>
</organism>
<keyword evidence="3" id="KW-0326">Glycosidase</keyword>
<sequence>MRRFFYFKLLFMAIMLLVGTDAVATNKTLTRNGQPACESFNDNWRFCRYGLQPDGGRIDEPKGLEKPAFDDSRWRKLELPHDWAIEGPFRIELAGEMGKLPYKAIGWYRKNFTLDKSDAGRRIYIDFDGAMCYTEVWVNGTFVGEWPYGYNSFRFDLTPYVKFGEDNLIAVKLNTEKFDSRWYSGAGIYRNVWLTKTEQVHVGHWGTFVTTPEVSTVAAKVNVETTIENHTSVVKTVSVETSIYVLDADDRLRGRAARLENKEVAVRANGSMKVNIGGEIKSPKLWEVDSPNRYAAVTRLYTDGKLIDEYRTAFGVRTIEFTARDGFKLNGKVTVIKGTCNHHDLGALGAAFNLSALKRQFRILREMGDNALRCSHNPPAPEFLHLADKMGFLVMDEAFDAWAAGKRKSDYARMYEQWHEKDLKAMIHRDRNHPCVVLWSIGNEVIEQRGVEITKHLADIARREDSTRPLTAGYNDPDGARDVGAPLSLDVMGINYFYGGQERFEKDPRYKDMPTLCAETSSQVSTRGFYTFNYDRDALQNYQISSYDYRHKGQLNTGWMCPPDAMFRMFEEKPHLMGEFVWTGFDYLGEPTPYNSDETVLTNYRHDKAKQAEVAKELEELRKKTPPSRSSYFGIVDLAGFPKDRYYLYQSHWRPDYPMAHILPHWTWPERVGQKVPVHVYTSGDEAELFLNGKSLGRKKKVARQDYRLVWHDVAYEPGEIKVVAYKDGKEWATAVQRTALEAATLQLSADRNKITCDGKDLAFITLKVCDAQGTLVPRSDATVKFSVEGPAEIIATDNGDATSFESFQSPQRKAFNGMALAIVRTKKGETGTIRVKAESNGLQAGEVIIKSRK</sequence>
<comment type="similarity">
    <text evidence="1">Belongs to the glycosyl hydrolase 2 family.</text>
</comment>
<dbReference type="Pfam" id="PF18565">
    <property type="entry name" value="Glyco_hydro2_C5"/>
    <property type="match status" value="1"/>
</dbReference>
<reference evidence="10 11" key="1">
    <citation type="submission" date="2007-03" db="EMBL/GenBank/DDBJ databases">
        <authorList>
            <person name="Fulton L."/>
            <person name="Clifton S."/>
            <person name="Fulton B."/>
            <person name="Xu J."/>
            <person name="Minx P."/>
            <person name="Pepin K.H."/>
            <person name="Johnson M."/>
            <person name="Thiruvilangam P."/>
            <person name="Bhonagiri V."/>
            <person name="Nash W.E."/>
            <person name="Mardis E.R."/>
            <person name="Wilson R.K."/>
        </authorList>
    </citation>
    <scope>NUCLEOTIDE SEQUENCE [LARGE SCALE GENOMIC DNA]</scope>
    <source>
        <strain evidence="11">ATCC 8483 / DSM 1896 / JCM 5824 / BCRC 10623 / CCUG 4943 / NCTC 11153</strain>
    </source>
</reference>
<dbReference type="SUPFAM" id="SSF49303">
    <property type="entry name" value="beta-Galactosidase/glucuronidase domain"/>
    <property type="match status" value="1"/>
</dbReference>